<dbReference type="HOGENOM" id="CLU_2172360_0_0_1"/>
<gene>
    <name evidence="1" type="ORF">GLOINDRAFT_93251</name>
</gene>
<proteinExistence type="predicted"/>
<protein>
    <submittedName>
        <fullName evidence="1">Uncharacterized protein</fullName>
    </submittedName>
</protein>
<sequence>MITALSYNPPMVRKFGLYKILCKDGRGVYSTVDNTKVDYKYNPALGLLLRNPLARCEKISDKYVCCVIYNSFKENIILQFFLIMCSHFSSDCLENNTLASSAFIEKAILM</sequence>
<accession>U9UJF8</accession>
<reference evidence="1" key="1">
    <citation type="submission" date="2013-07" db="EMBL/GenBank/DDBJ databases">
        <title>The genome of an arbuscular mycorrhizal fungus provides insights into the evolution of the oldest plant symbiosis.</title>
        <authorList>
            <consortium name="DOE Joint Genome Institute"/>
            <person name="Tisserant E."/>
            <person name="Malbreil M."/>
            <person name="Kuo A."/>
            <person name="Kohler A."/>
            <person name="Symeonidi A."/>
            <person name="Balestrini R."/>
            <person name="Charron P."/>
            <person name="Duensing N."/>
            <person name="Frei-dit-Frey N."/>
            <person name="Gianinazzi-Pearson V."/>
            <person name="Gilbert B."/>
            <person name="Handa Y."/>
            <person name="Hijri M."/>
            <person name="Kaul R."/>
            <person name="Kawaguchi M."/>
            <person name="Krajinski F."/>
            <person name="Lammers P."/>
            <person name="Lapierre D."/>
            <person name="Masclaux F.G."/>
            <person name="Murat C."/>
            <person name="Morin E."/>
            <person name="Ndikumana S."/>
            <person name="Pagni M."/>
            <person name="Petitpierre D."/>
            <person name="Requena N."/>
            <person name="Rosikiewicz P."/>
            <person name="Riley R."/>
            <person name="Saito K."/>
            <person name="San Clemente H."/>
            <person name="Shapiro H."/>
            <person name="van Tuinen D."/>
            <person name="Becard G."/>
            <person name="Bonfante P."/>
            <person name="Paszkowski U."/>
            <person name="Shachar-Hill Y."/>
            <person name="Young J.P."/>
            <person name="Sanders I.R."/>
            <person name="Henrissat B."/>
            <person name="Rensing S.A."/>
            <person name="Grigoriev I.V."/>
            <person name="Corradi N."/>
            <person name="Roux C."/>
            <person name="Martin F."/>
        </authorList>
    </citation>
    <scope>NUCLEOTIDE SEQUENCE</scope>
    <source>
        <strain evidence="1">DAOM 197198</strain>
    </source>
</reference>
<evidence type="ECO:0000313" key="1">
    <source>
        <dbReference type="EMBL" id="ESA18708.1"/>
    </source>
</evidence>
<dbReference type="AlphaFoldDB" id="U9UJF8"/>
<name>U9UJF8_RHIID</name>
<dbReference type="EMBL" id="KI278959">
    <property type="protein sequence ID" value="ESA18708.1"/>
    <property type="molecule type" value="Genomic_DNA"/>
</dbReference>
<organism evidence="1">
    <name type="scientific">Rhizophagus irregularis (strain DAOM 181602 / DAOM 197198 / MUCL 43194)</name>
    <name type="common">Arbuscular mycorrhizal fungus</name>
    <name type="synonym">Glomus intraradices</name>
    <dbReference type="NCBI Taxonomy" id="747089"/>
    <lineage>
        <taxon>Eukaryota</taxon>
        <taxon>Fungi</taxon>
        <taxon>Fungi incertae sedis</taxon>
        <taxon>Mucoromycota</taxon>
        <taxon>Glomeromycotina</taxon>
        <taxon>Glomeromycetes</taxon>
        <taxon>Glomerales</taxon>
        <taxon>Glomeraceae</taxon>
        <taxon>Rhizophagus</taxon>
    </lineage>
</organism>